<dbReference type="InterPro" id="IPR044878">
    <property type="entry name" value="UbiA_sf"/>
</dbReference>
<evidence type="ECO:0000256" key="5">
    <source>
        <dbReference type="ARBA" id="ARBA00022679"/>
    </source>
</evidence>
<dbReference type="Proteomes" id="UP001152607">
    <property type="component" value="Unassembled WGS sequence"/>
</dbReference>
<evidence type="ECO:0000256" key="8">
    <source>
        <dbReference type="ARBA" id="ARBA00023136"/>
    </source>
</evidence>
<evidence type="ECO:0000256" key="6">
    <source>
        <dbReference type="ARBA" id="ARBA00022692"/>
    </source>
</evidence>
<gene>
    <name evidence="10" type="ORF">PDIGIT_LOCUS15130</name>
</gene>
<proteinExistence type="inferred from homology"/>
<sequence>MPSRSGAPRNTLDGKALPEYSLPQSGVLSYVPASWVPYGELMRIDKPAGIHLFYFHHLFGTLYASVLLSTPPTLQNMLRINTILLMGTIFMRGSACAWNDTLDCEYDRQVLRCRLRPVARGALSVTQGYLFTSFLALVALGFLYLLPQDCWILAVPKMLLLALYPFAKRFTDFPQLVLGFEMSTGVFVGAAAVGYDFRSANRITWISLGLFYSAQICWTILYDTVYAQQDVKDDANAGVRSMAVRFQSRLRSFLTFIAGIQIFLLGTVGWLQGWGAWYHCTTCAGTAALLFWNVYSVDLQSPADCMWWFVSGTKLVGSTISVGLALEAYMK</sequence>
<evidence type="ECO:0000256" key="2">
    <source>
        <dbReference type="ARBA" id="ARBA00004141"/>
    </source>
</evidence>
<evidence type="ECO:0000256" key="4">
    <source>
        <dbReference type="ARBA" id="ARBA00005985"/>
    </source>
</evidence>
<feature type="transmembrane region" description="Helical" evidence="9">
    <location>
        <begin position="250"/>
        <end position="270"/>
    </location>
</feature>
<keyword evidence="7 9" id="KW-1133">Transmembrane helix</keyword>
<evidence type="ECO:0000256" key="1">
    <source>
        <dbReference type="ARBA" id="ARBA00001946"/>
    </source>
</evidence>
<feature type="transmembrane region" description="Helical" evidence="9">
    <location>
        <begin position="307"/>
        <end position="326"/>
    </location>
</feature>
<reference evidence="10" key="1">
    <citation type="submission" date="2023-01" db="EMBL/GenBank/DDBJ databases">
        <authorList>
            <person name="Van Ghelder C."/>
            <person name="Rancurel C."/>
        </authorList>
    </citation>
    <scope>NUCLEOTIDE SEQUENCE</scope>
    <source>
        <strain evidence="10">CNCM I-4278</strain>
    </source>
</reference>
<keyword evidence="6 9" id="KW-0812">Transmembrane</keyword>
<feature type="transmembrane region" description="Helical" evidence="9">
    <location>
        <begin position="276"/>
        <end position="295"/>
    </location>
</feature>
<dbReference type="AlphaFoldDB" id="A0A9W4XV70"/>
<evidence type="ECO:0000256" key="3">
    <source>
        <dbReference type="ARBA" id="ARBA00005179"/>
    </source>
</evidence>
<dbReference type="InterPro" id="IPR039653">
    <property type="entry name" value="Prenyltransferase"/>
</dbReference>
<protein>
    <recommendedName>
        <fullName evidence="12">Para-hydroxybenzoate--polyprenyltransferase</fullName>
    </recommendedName>
</protein>
<keyword evidence="5" id="KW-0808">Transferase</keyword>
<feature type="transmembrane region" description="Helical" evidence="9">
    <location>
        <begin position="122"/>
        <end position="145"/>
    </location>
</feature>
<dbReference type="PANTHER" id="PTHR11048">
    <property type="entry name" value="PRENYLTRANSFERASES"/>
    <property type="match status" value="1"/>
</dbReference>
<feature type="transmembrane region" description="Helical" evidence="9">
    <location>
        <begin position="52"/>
        <end position="70"/>
    </location>
</feature>
<comment type="caution">
    <text evidence="10">The sequence shown here is derived from an EMBL/GenBank/DDBJ whole genome shotgun (WGS) entry which is preliminary data.</text>
</comment>
<evidence type="ECO:0000313" key="11">
    <source>
        <dbReference type="Proteomes" id="UP001152607"/>
    </source>
</evidence>
<dbReference type="EMBL" id="CAOQHR010000012">
    <property type="protein sequence ID" value="CAI6341930.1"/>
    <property type="molecule type" value="Genomic_DNA"/>
</dbReference>
<dbReference type="InterPro" id="IPR000537">
    <property type="entry name" value="UbiA_prenyltransferase"/>
</dbReference>
<evidence type="ECO:0000313" key="10">
    <source>
        <dbReference type="EMBL" id="CAI6341930.1"/>
    </source>
</evidence>
<keyword evidence="11" id="KW-1185">Reference proteome</keyword>
<comment type="subcellular location">
    <subcellularLocation>
        <location evidence="2">Membrane</location>
        <topology evidence="2">Multi-pass membrane protein</topology>
    </subcellularLocation>
</comment>
<comment type="cofactor">
    <cofactor evidence="1">
        <name>Mg(2+)</name>
        <dbReference type="ChEBI" id="CHEBI:18420"/>
    </cofactor>
</comment>
<feature type="transmembrane region" description="Helical" evidence="9">
    <location>
        <begin position="176"/>
        <end position="197"/>
    </location>
</feature>
<dbReference type="Gene3D" id="1.10.357.140">
    <property type="entry name" value="UbiA prenyltransferase"/>
    <property type="match status" value="1"/>
</dbReference>
<comment type="similarity">
    <text evidence="4">Belongs to the UbiA prenyltransferase family.</text>
</comment>
<evidence type="ECO:0000256" key="9">
    <source>
        <dbReference type="SAM" id="Phobius"/>
    </source>
</evidence>
<keyword evidence="8 9" id="KW-0472">Membrane</keyword>
<dbReference type="GO" id="GO:0008412">
    <property type="term" value="F:4-hydroxybenzoate polyprenyltransferase activity"/>
    <property type="evidence" value="ECO:0007669"/>
    <property type="project" value="TreeGrafter"/>
</dbReference>
<evidence type="ECO:0008006" key="12">
    <source>
        <dbReference type="Google" id="ProtNLM"/>
    </source>
</evidence>
<dbReference type="OrthoDB" id="18170at2759"/>
<organism evidence="10 11">
    <name type="scientific">Periconia digitata</name>
    <dbReference type="NCBI Taxonomy" id="1303443"/>
    <lineage>
        <taxon>Eukaryota</taxon>
        <taxon>Fungi</taxon>
        <taxon>Dikarya</taxon>
        <taxon>Ascomycota</taxon>
        <taxon>Pezizomycotina</taxon>
        <taxon>Dothideomycetes</taxon>
        <taxon>Pleosporomycetidae</taxon>
        <taxon>Pleosporales</taxon>
        <taxon>Massarineae</taxon>
        <taxon>Periconiaceae</taxon>
        <taxon>Periconia</taxon>
    </lineage>
</organism>
<name>A0A9W4XV70_9PLEO</name>
<dbReference type="GO" id="GO:0006744">
    <property type="term" value="P:ubiquinone biosynthetic process"/>
    <property type="evidence" value="ECO:0007669"/>
    <property type="project" value="TreeGrafter"/>
</dbReference>
<evidence type="ECO:0000256" key="7">
    <source>
        <dbReference type="ARBA" id="ARBA00022989"/>
    </source>
</evidence>
<dbReference type="PANTHER" id="PTHR11048:SF28">
    <property type="entry name" value="4-HYDROXYBENZOATE POLYPRENYLTRANSFERASE, MITOCHONDRIAL"/>
    <property type="match status" value="1"/>
</dbReference>
<feature type="transmembrane region" description="Helical" evidence="9">
    <location>
        <begin position="203"/>
        <end position="222"/>
    </location>
</feature>
<comment type="pathway">
    <text evidence="3">Secondary metabolite biosynthesis.</text>
</comment>
<dbReference type="FunFam" id="1.10.357.140:FF:000008">
    <property type="entry name" value="4-hydroxybenzoate octaprenyltransferase"/>
    <property type="match status" value="1"/>
</dbReference>
<accession>A0A9W4XV70</accession>
<dbReference type="Pfam" id="PF01040">
    <property type="entry name" value="UbiA"/>
    <property type="match status" value="1"/>
</dbReference>
<dbReference type="GO" id="GO:0005743">
    <property type="term" value="C:mitochondrial inner membrane"/>
    <property type="evidence" value="ECO:0007669"/>
    <property type="project" value="TreeGrafter"/>
</dbReference>
<dbReference type="CDD" id="cd13959">
    <property type="entry name" value="PT_UbiA_COQ2"/>
    <property type="match status" value="1"/>
</dbReference>